<feature type="chain" id="PRO_5042213019" description="Secreted protein" evidence="1">
    <location>
        <begin position="23"/>
        <end position="160"/>
    </location>
</feature>
<keyword evidence="3" id="KW-1185">Reference proteome</keyword>
<evidence type="ECO:0000313" key="3">
    <source>
        <dbReference type="Proteomes" id="UP001286456"/>
    </source>
</evidence>
<evidence type="ECO:0008006" key="4">
    <source>
        <dbReference type="Google" id="ProtNLM"/>
    </source>
</evidence>
<accession>A0AAE0IUT5</accession>
<gene>
    <name evidence="2" type="ORF">B0T19DRAFT_83308</name>
</gene>
<reference evidence="2" key="2">
    <citation type="submission" date="2023-06" db="EMBL/GenBank/DDBJ databases">
        <authorList>
            <consortium name="Lawrence Berkeley National Laboratory"/>
            <person name="Haridas S."/>
            <person name="Hensen N."/>
            <person name="Bonometti L."/>
            <person name="Westerberg I."/>
            <person name="Brannstrom I.O."/>
            <person name="Guillou S."/>
            <person name="Cros-Aarteil S."/>
            <person name="Calhoun S."/>
            <person name="Kuo A."/>
            <person name="Mondo S."/>
            <person name="Pangilinan J."/>
            <person name="Riley R."/>
            <person name="Labutti K."/>
            <person name="Andreopoulos B."/>
            <person name="Lipzen A."/>
            <person name="Chen C."/>
            <person name="Yanf M."/>
            <person name="Daum C."/>
            <person name="Ng V."/>
            <person name="Clum A."/>
            <person name="Steindorff A."/>
            <person name="Ohm R."/>
            <person name="Martin F."/>
            <person name="Silar P."/>
            <person name="Natvig D."/>
            <person name="Lalanne C."/>
            <person name="Gautier V."/>
            <person name="Ament-Velasquez S.L."/>
            <person name="Kruys A."/>
            <person name="Hutchinson M.I."/>
            <person name="Powell A.J."/>
            <person name="Barry K."/>
            <person name="Miller A.N."/>
            <person name="Grigoriev I.V."/>
            <person name="Debuchy R."/>
            <person name="Gladieux P."/>
            <person name="Thoren M.H."/>
            <person name="Johannesson H."/>
        </authorList>
    </citation>
    <scope>NUCLEOTIDE SEQUENCE</scope>
    <source>
        <strain evidence="2">SMH4131-1</strain>
    </source>
</reference>
<keyword evidence="1" id="KW-0732">Signal</keyword>
<reference evidence="2" key="1">
    <citation type="journal article" date="2023" name="Mol. Phylogenet. Evol.">
        <title>Genome-scale phylogeny and comparative genomics of the fungal order Sordariales.</title>
        <authorList>
            <person name="Hensen N."/>
            <person name="Bonometti L."/>
            <person name="Westerberg I."/>
            <person name="Brannstrom I.O."/>
            <person name="Guillou S."/>
            <person name="Cros-Aarteil S."/>
            <person name="Calhoun S."/>
            <person name="Haridas S."/>
            <person name="Kuo A."/>
            <person name="Mondo S."/>
            <person name="Pangilinan J."/>
            <person name="Riley R."/>
            <person name="LaButti K."/>
            <person name="Andreopoulos B."/>
            <person name="Lipzen A."/>
            <person name="Chen C."/>
            <person name="Yan M."/>
            <person name="Daum C."/>
            <person name="Ng V."/>
            <person name="Clum A."/>
            <person name="Steindorff A."/>
            <person name="Ohm R.A."/>
            <person name="Martin F."/>
            <person name="Silar P."/>
            <person name="Natvig D.O."/>
            <person name="Lalanne C."/>
            <person name="Gautier V."/>
            <person name="Ament-Velasquez S.L."/>
            <person name="Kruys A."/>
            <person name="Hutchinson M.I."/>
            <person name="Powell A.J."/>
            <person name="Barry K."/>
            <person name="Miller A.N."/>
            <person name="Grigoriev I.V."/>
            <person name="Debuchy R."/>
            <person name="Gladieux P."/>
            <person name="Hiltunen Thoren M."/>
            <person name="Johannesson H."/>
        </authorList>
    </citation>
    <scope>NUCLEOTIDE SEQUENCE</scope>
    <source>
        <strain evidence="2">SMH4131-1</strain>
    </source>
</reference>
<name>A0AAE0IUT5_9PEZI</name>
<organism evidence="2 3">
    <name type="scientific">Cercophora scortea</name>
    <dbReference type="NCBI Taxonomy" id="314031"/>
    <lineage>
        <taxon>Eukaryota</taxon>
        <taxon>Fungi</taxon>
        <taxon>Dikarya</taxon>
        <taxon>Ascomycota</taxon>
        <taxon>Pezizomycotina</taxon>
        <taxon>Sordariomycetes</taxon>
        <taxon>Sordariomycetidae</taxon>
        <taxon>Sordariales</taxon>
        <taxon>Lasiosphaeriaceae</taxon>
        <taxon>Cercophora</taxon>
    </lineage>
</organism>
<evidence type="ECO:0000313" key="2">
    <source>
        <dbReference type="EMBL" id="KAK3331582.1"/>
    </source>
</evidence>
<feature type="signal peptide" evidence="1">
    <location>
        <begin position="1"/>
        <end position="22"/>
    </location>
</feature>
<dbReference type="Proteomes" id="UP001286456">
    <property type="component" value="Unassembled WGS sequence"/>
</dbReference>
<comment type="caution">
    <text evidence="2">The sequence shown here is derived from an EMBL/GenBank/DDBJ whole genome shotgun (WGS) entry which is preliminary data.</text>
</comment>
<dbReference type="EMBL" id="JAUEPO010000002">
    <property type="protein sequence ID" value="KAK3331582.1"/>
    <property type="molecule type" value="Genomic_DNA"/>
</dbReference>
<dbReference type="AlphaFoldDB" id="A0AAE0IUT5"/>
<evidence type="ECO:0000256" key="1">
    <source>
        <dbReference type="SAM" id="SignalP"/>
    </source>
</evidence>
<protein>
    <recommendedName>
        <fullName evidence="4">Secreted protein</fullName>
    </recommendedName>
</protein>
<sequence>MEPILWPAAWCTVVDLLITVESEESSTWAWSHCMGKRASPHPPATATRSIVHASIPKTTDPHSHHLMQSCPCPSSAPYSHCGATFERLIALGKKTSHPIRARNTRQQWPTCLVEQSGNSTNLPAPTCTEAPKTVYPMPFSLAGAYRPIGSINCVVDKKSG</sequence>
<proteinExistence type="predicted"/>